<dbReference type="CDD" id="cd00082">
    <property type="entry name" value="HisKA"/>
    <property type="match status" value="1"/>
</dbReference>
<dbReference type="InterPro" id="IPR050351">
    <property type="entry name" value="BphY/WalK/GraS-like"/>
</dbReference>
<dbReference type="GO" id="GO:0000155">
    <property type="term" value="F:phosphorelay sensor kinase activity"/>
    <property type="evidence" value="ECO:0007669"/>
    <property type="project" value="InterPro"/>
</dbReference>
<keyword evidence="7" id="KW-1133">Transmembrane helix</keyword>
<feature type="transmembrane region" description="Helical" evidence="7">
    <location>
        <begin position="49"/>
        <end position="70"/>
    </location>
</feature>
<evidence type="ECO:0000259" key="8">
    <source>
        <dbReference type="PROSITE" id="PS50109"/>
    </source>
</evidence>
<evidence type="ECO:0000256" key="3">
    <source>
        <dbReference type="ARBA" id="ARBA00022553"/>
    </source>
</evidence>
<evidence type="ECO:0000256" key="4">
    <source>
        <dbReference type="ARBA" id="ARBA00022679"/>
    </source>
</evidence>
<dbReference type="PANTHER" id="PTHR42878">
    <property type="entry name" value="TWO-COMPONENT HISTIDINE KINASE"/>
    <property type="match status" value="1"/>
</dbReference>
<dbReference type="SUPFAM" id="SSF55874">
    <property type="entry name" value="ATPase domain of HSP90 chaperone/DNA topoisomerase II/histidine kinase"/>
    <property type="match status" value="1"/>
</dbReference>
<feature type="domain" description="PAC" evidence="9">
    <location>
        <begin position="198"/>
        <end position="250"/>
    </location>
</feature>
<dbReference type="GO" id="GO:0007234">
    <property type="term" value="P:osmosensory signaling via phosphorelay pathway"/>
    <property type="evidence" value="ECO:0007669"/>
    <property type="project" value="TreeGrafter"/>
</dbReference>
<keyword evidence="7" id="KW-0812">Transmembrane</keyword>
<dbReference type="GO" id="GO:0000156">
    <property type="term" value="F:phosphorelay response regulator activity"/>
    <property type="evidence" value="ECO:0007669"/>
    <property type="project" value="TreeGrafter"/>
</dbReference>
<evidence type="ECO:0000256" key="1">
    <source>
        <dbReference type="ARBA" id="ARBA00000085"/>
    </source>
</evidence>
<keyword evidence="3" id="KW-0597">Phosphoprotein</keyword>
<dbReference type="InterPro" id="IPR035965">
    <property type="entry name" value="PAS-like_dom_sf"/>
</dbReference>
<dbReference type="PROSITE" id="PS50113">
    <property type="entry name" value="PAC"/>
    <property type="match status" value="1"/>
</dbReference>
<dbReference type="SUPFAM" id="SSF47384">
    <property type="entry name" value="Homodimeric domain of signal transducing histidine kinase"/>
    <property type="match status" value="1"/>
</dbReference>
<evidence type="ECO:0000256" key="7">
    <source>
        <dbReference type="SAM" id="Phobius"/>
    </source>
</evidence>
<dbReference type="Gene3D" id="1.10.287.130">
    <property type="match status" value="1"/>
</dbReference>
<dbReference type="Pfam" id="PF02518">
    <property type="entry name" value="HATPase_c"/>
    <property type="match status" value="1"/>
</dbReference>
<evidence type="ECO:0000256" key="2">
    <source>
        <dbReference type="ARBA" id="ARBA00012438"/>
    </source>
</evidence>
<keyword evidence="6" id="KW-0175">Coiled coil</keyword>
<evidence type="ECO:0000256" key="5">
    <source>
        <dbReference type="ARBA" id="ARBA00022777"/>
    </source>
</evidence>
<dbReference type="EMBL" id="VLLN01000019">
    <property type="protein sequence ID" value="TWJ17739.1"/>
    <property type="molecule type" value="Genomic_DNA"/>
</dbReference>
<evidence type="ECO:0000256" key="6">
    <source>
        <dbReference type="SAM" id="Coils"/>
    </source>
</evidence>
<reference evidence="10 11" key="1">
    <citation type="submission" date="2019-07" db="EMBL/GenBank/DDBJ databases">
        <title>Genomic Encyclopedia of Archaeal and Bacterial Type Strains, Phase II (KMG-II): from individual species to whole genera.</title>
        <authorList>
            <person name="Goeker M."/>
        </authorList>
    </citation>
    <scope>NUCLEOTIDE SEQUENCE [LARGE SCALE GENOMIC DNA]</scope>
    <source>
        <strain evidence="10 11">ATCC BAA-1139</strain>
    </source>
</reference>
<keyword evidence="11" id="KW-1185">Reference proteome</keyword>
<proteinExistence type="predicted"/>
<dbReference type="InterPro" id="IPR036890">
    <property type="entry name" value="HATPase_C_sf"/>
</dbReference>
<gene>
    <name evidence="10" type="ORF">JN12_02856</name>
</gene>
<dbReference type="FunFam" id="3.30.565.10:FF:000006">
    <property type="entry name" value="Sensor histidine kinase WalK"/>
    <property type="match status" value="1"/>
</dbReference>
<accession>A0A562VIL1</accession>
<dbReference type="InterPro" id="IPR000700">
    <property type="entry name" value="PAS-assoc_C"/>
</dbReference>
<dbReference type="EC" id="2.7.13.3" evidence="2"/>
<dbReference type="OrthoDB" id="5391618at2"/>
<name>A0A562VIL1_9BACT</name>
<dbReference type="InterPro" id="IPR003661">
    <property type="entry name" value="HisK_dim/P_dom"/>
</dbReference>
<dbReference type="PRINTS" id="PR00344">
    <property type="entry name" value="BCTRLSENSOR"/>
</dbReference>
<dbReference type="Pfam" id="PF00512">
    <property type="entry name" value="HisKA"/>
    <property type="match status" value="1"/>
</dbReference>
<evidence type="ECO:0000313" key="11">
    <source>
        <dbReference type="Proteomes" id="UP000319449"/>
    </source>
</evidence>
<dbReference type="RefSeq" id="WP_145023913.1">
    <property type="nucleotide sequence ID" value="NZ_VLLN01000019.1"/>
</dbReference>
<organism evidence="10 11">
    <name type="scientific">Geobacter argillaceus</name>
    <dbReference type="NCBI Taxonomy" id="345631"/>
    <lineage>
        <taxon>Bacteria</taxon>
        <taxon>Pseudomonadati</taxon>
        <taxon>Thermodesulfobacteriota</taxon>
        <taxon>Desulfuromonadia</taxon>
        <taxon>Geobacterales</taxon>
        <taxon>Geobacteraceae</taxon>
        <taxon>Geobacter</taxon>
    </lineage>
</organism>
<evidence type="ECO:0000313" key="10">
    <source>
        <dbReference type="EMBL" id="TWJ17739.1"/>
    </source>
</evidence>
<dbReference type="Gene3D" id="3.30.450.20">
    <property type="entry name" value="PAS domain"/>
    <property type="match status" value="1"/>
</dbReference>
<keyword evidence="4" id="KW-0808">Transferase</keyword>
<dbReference type="Proteomes" id="UP000319449">
    <property type="component" value="Unassembled WGS sequence"/>
</dbReference>
<dbReference type="SMART" id="SM00388">
    <property type="entry name" value="HisKA"/>
    <property type="match status" value="1"/>
</dbReference>
<dbReference type="InterPro" id="IPR003594">
    <property type="entry name" value="HATPase_dom"/>
</dbReference>
<dbReference type="SUPFAM" id="SSF55785">
    <property type="entry name" value="PYP-like sensor domain (PAS domain)"/>
    <property type="match status" value="1"/>
</dbReference>
<comment type="catalytic activity">
    <reaction evidence="1">
        <text>ATP + protein L-histidine = ADP + protein N-phospho-L-histidine.</text>
        <dbReference type="EC" id="2.7.13.3"/>
    </reaction>
</comment>
<evidence type="ECO:0000259" key="9">
    <source>
        <dbReference type="PROSITE" id="PS50113"/>
    </source>
</evidence>
<dbReference type="Gene3D" id="3.30.565.10">
    <property type="entry name" value="Histidine kinase-like ATPase, C-terminal domain"/>
    <property type="match status" value="1"/>
</dbReference>
<dbReference type="PROSITE" id="PS50109">
    <property type="entry name" value="HIS_KIN"/>
    <property type="match status" value="1"/>
</dbReference>
<keyword evidence="5" id="KW-0418">Kinase</keyword>
<dbReference type="InterPro" id="IPR005467">
    <property type="entry name" value="His_kinase_dom"/>
</dbReference>
<dbReference type="AlphaFoldDB" id="A0A562VIL1"/>
<dbReference type="GO" id="GO:0030295">
    <property type="term" value="F:protein kinase activator activity"/>
    <property type="evidence" value="ECO:0007669"/>
    <property type="project" value="TreeGrafter"/>
</dbReference>
<feature type="domain" description="Histidine kinase" evidence="8">
    <location>
        <begin position="275"/>
        <end position="489"/>
    </location>
</feature>
<dbReference type="SMART" id="SM00387">
    <property type="entry name" value="HATPase_c"/>
    <property type="match status" value="1"/>
</dbReference>
<protein>
    <recommendedName>
        <fullName evidence="2">histidine kinase</fullName>
        <ecNumber evidence="2">2.7.13.3</ecNumber>
    </recommendedName>
</protein>
<comment type="caution">
    <text evidence="10">The sequence shown here is derived from an EMBL/GenBank/DDBJ whole genome shotgun (WGS) entry which is preliminary data.</text>
</comment>
<dbReference type="InterPro" id="IPR036097">
    <property type="entry name" value="HisK_dim/P_sf"/>
</dbReference>
<dbReference type="PANTHER" id="PTHR42878:SF15">
    <property type="entry name" value="BACTERIOPHYTOCHROME"/>
    <property type="match status" value="1"/>
</dbReference>
<sequence length="498" mass="54994">MPKFQQRHIIAFGVACVIFFWCLDAIVDALIFHEASLVEQLISPPGHEIWLRVLFSFLLAVFTACVCLIIGQRDRLEAELAAALTLAAEEKAKSSAIIAAIGDGISIQDLQMKVLYQNRVHKELAGGDFAGEFCYRVYDRRETPCTECPVMQAFADGKVHKLVKTSPGGAASHIEITASPLRDGTGKNRQIIQNPGVQTYESVLFCGNGELRDAIFKKATYVDGDGAIAGIVCVVVDITERKMAETAIRDLNEDLARKAADLEAANRELESFSYSVTHDLRKPLTIIYTAAQALRDECRIEGDETAAYFIQTICEGSRRMEELIEALQILTHVSRSEMVVATVDLSQLVEEIFADLRLMAPERNIELKIAPGITAVGDPRLLRVMLENLLGNAWKYTGKCREARIGFGVAQTPVGEAYFVRDNGTGFDMARVGELFKPFVRLPNAREFPGTGVGLATVYRIVERHGGRVWAESAARSGATFYFTLPEPYDLFDERSAA</sequence>
<keyword evidence="7" id="KW-0472">Membrane</keyword>
<feature type="coiled-coil region" evidence="6">
    <location>
        <begin position="241"/>
        <end position="272"/>
    </location>
</feature>
<dbReference type="InterPro" id="IPR004358">
    <property type="entry name" value="Sig_transdc_His_kin-like_C"/>
</dbReference>